<evidence type="ECO:0000313" key="2">
    <source>
        <dbReference type="Proteomes" id="UP001231649"/>
    </source>
</evidence>
<dbReference type="Proteomes" id="UP001231649">
    <property type="component" value="Chromosome 1"/>
</dbReference>
<sequence>MDYVLRFSLSGCLITVVASDGKLPINPLSPNPVSMMAASFAVNAEALDVCGGREQYLYRPLLKPHLLTLYYWFTQSQNWSPYQGVNQDSFLIESQSNSR</sequence>
<comment type="caution">
    <text evidence="1">The sequence shown here is derived from an EMBL/GenBank/DDBJ whole genome shotgun (WGS) entry which is preliminary data.</text>
</comment>
<accession>A0ACC2RCZ9</accession>
<organism evidence="1 2">
    <name type="scientific">Mythimna loreyi</name>
    <dbReference type="NCBI Taxonomy" id="667449"/>
    <lineage>
        <taxon>Eukaryota</taxon>
        <taxon>Metazoa</taxon>
        <taxon>Ecdysozoa</taxon>
        <taxon>Arthropoda</taxon>
        <taxon>Hexapoda</taxon>
        <taxon>Insecta</taxon>
        <taxon>Pterygota</taxon>
        <taxon>Neoptera</taxon>
        <taxon>Endopterygota</taxon>
        <taxon>Lepidoptera</taxon>
        <taxon>Glossata</taxon>
        <taxon>Ditrysia</taxon>
        <taxon>Noctuoidea</taxon>
        <taxon>Noctuidae</taxon>
        <taxon>Noctuinae</taxon>
        <taxon>Hadenini</taxon>
        <taxon>Mythimna</taxon>
    </lineage>
</organism>
<keyword evidence="2" id="KW-1185">Reference proteome</keyword>
<dbReference type="EMBL" id="CM056777">
    <property type="protein sequence ID" value="KAJ8738020.1"/>
    <property type="molecule type" value="Genomic_DNA"/>
</dbReference>
<evidence type="ECO:0000313" key="1">
    <source>
        <dbReference type="EMBL" id="KAJ8738020.1"/>
    </source>
</evidence>
<gene>
    <name evidence="1" type="ORF">PYW08_000615</name>
</gene>
<proteinExistence type="predicted"/>
<name>A0ACC2RCZ9_9NEOP</name>
<protein>
    <submittedName>
        <fullName evidence="1">Uncharacterized protein</fullName>
    </submittedName>
</protein>
<reference evidence="1" key="1">
    <citation type="submission" date="2023-03" db="EMBL/GenBank/DDBJ databases">
        <title>Chromosome-level genomes of two armyworms, Mythimna separata and Mythimna loreyi, provide insights into the biosynthesis and reception of sex pheromones.</title>
        <authorList>
            <person name="Zhao H."/>
        </authorList>
    </citation>
    <scope>NUCLEOTIDE SEQUENCE</scope>
    <source>
        <strain evidence="1">BeijingLab</strain>
    </source>
</reference>